<evidence type="ECO:0000313" key="1">
    <source>
        <dbReference type="EMBL" id="MBB4012025.1"/>
    </source>
</evidence>
<comment type="caution">
    <text evidence="1">The sequence shown here is derived from an EMBL/GenBank/DDBJ whole genome shotgun (WGS) entry which is preliminary data.</text>
</comment>
<protein>
    <recommendedName>
        <fullName evidence="3">HD domain-containing protein</fullName>
    </recommendedName>
</protein>
<dbReference type="Proteomes" id="UP000561045">
    <property type="component" value="Unassembled WGS sequence"/>
</dbReference>
<dbReference type="PANTHER" id="PTHR35569">
    <property type="entry name" value="CYANAMIDE HYDRATASE DDI2-RELATED"/>
    <property type="match status" value="1"/>
</dbReference>
<organism evidence="1 2">
    <name type="scientific">Niveibacterium umoris</name>
    <dbReference type="NCBI Taxonomy" id="1193620"/>
    <lineage>
        <taxon>Bacteria</taxon>
        <taxon>Pseudomonadati</taxon>
        <taxon>Pseudomonadota</taxon>
        <taxon>Betaproteobacteria</taxon>
        <taxon>Rhodocyclales</taxon>
        <taxon>Rhodocyclaceae</taxon>
        <taxon>Niveibacterium</taxon>
    </lineage>
</organism>
<dbReference type="Gene3D" id="1.10.3210.10">
    <property type="entry name" value="Hypothetical protein af1432"/>
    <property type="match status" value="1"/>
</dbReference>
<dbReference type="AlphaFoldDB" id="A0A840BFR6"/>
<reference evidence="1 2" key="1">
    <citation type="submission" date="2020-08" db="EMBL/GenBank/DDBJ databases">
        <title>Genomic Encyclopedia of Type Strains, Phase IV (KMG-IV): sequencing the most valuable type-strain genomes for metagenomic binning, comparative biology and taxonomic classification.</title>
        <authorList>
            <person name="Goeker M."/>
        </authorList>
    </citation>
    <scope>NUCLEOTIDE SEQUENCE [LARGE SCALE GENOMIC DNA]</scope>
    <source>
        <strain evidence="1 2">DSM 106739</strain>
    </source>
</reference>
<dbReference type="SUPFAM" id="SSF109604">
    <property type="entry name" value="HD-domain/PDEase-like"/>
    <property type="match status" value="1"/>
</dbReference>
<accession>A0A840BFR6</accession>
<dbReference type="RefSeq" id="WP_183633342.1">
    <property type="nucleotide sequence ID" value="NZ_BAABLE010000011.1"/>
</dbReference>
<sequence>MAIGSKAWIERGGSLTLGEKWAITLGGVRKQLTLRASRHRKQRCVLDQLDAQALDSIAPPWDALAQISSGAAARLQPQWLTNHGWRTYAWGALLALNADLQYDRGLLFAACQLHDLGLTSHDAHPVTECFTLRSARLARSILKQACASADEISRVEEAIILHMNLDVSIEQGVEAHLLQAGAGLDVVGLRFNEVPPTLRDAVLEKYPRLGFKGHICRCMSHEARAAPNSRAGLFVRRLGFLDLVAASPFDD</sequence>
<keyword evidence="2" id="KW-1185">Reference proteome</keyword>
<evidence type="ECO:0008006" key="3">
    <source>
        <dbReference type="Google" id="ProtNLM"/>
    </source>
</evidence>
<evidence type="ECO:0000313" key="2">
    <source>
        <dbReference type="Proteomes" id="UP000561045"/>
    </source>
</evidence>
<name>A0A840BFR6_9RHOO</name>
<proteinExistence type="predicted"/>
<dbReference type="EMBL" id="JACIET010000001">
    <property type="protein sequence ID" value="MBB4012025.1"/>
    <property type="molecule type" value="Genomic_DNA"/>
</dbReference>
<dbReference type="PANTHER" id="PTHR35569:SF1">
    <property type="entry name" value="CYANAMIDE HYDRATASE DDI2-RELATED"/>
    <property type="match status" value="1"/>
</dbReference>
<gene>
    <name evidence="1" type="ORF">GGR36_001333</name>
</gene>